<dbReference type="AlphaFoldDB" id="A0A3B1D8P4"/>
<evidence type="ECO:0000256" key="1">
    <source>
        <dbReference type="ARBA" id="ARBA00022737"/>
    </source>
</evidence>
<dbReference type="InterPro" id="IPR002110">
    <property type="entry name" value="Ankyrin_rpt"/>
</dbReference>
<feature type="region of interest" description="Disordered" evidence="3">
    <location>
        <begin position="31"/>
        <end position="61"/>
    </location>
</feature>
<organism evidence="5">
    <name type="scientific">hydrothermal vent metagenome</name>
    <dbReference type="NCBI Taxonomy" id="652676"/>
    <lineage>
        <taxon>unclassified sequences</taxon>
        <taxon>metagenomes</taxon>
        <taxon>ecological metagenomes</taxon>
    </lineage>
</organism>
<dbReference type="PROSITE" id="PS50297">
    <property type="entry name" value="ANK_REP_REGION"/>
    <property type="match status" value="1"/>
</dbReference>
<feature type="compositionally biased region" description="Low complexity" evidence="3">
    <location>
        <begin position="77"/>
        <end position="93"/>
    </location>
</feature>
<keyword evidence="4" id="KW-0472">Membrane</keyword>
<evidence type="ECO:0000313" key="5">
    <source>
        <dbReference type="EMBL" id="VAX37102.1"/>
    </source>
</evidence>
<dbReference type="InterPro" id="IPR036770">
    <property type="entry name" value="Ankyrin_rpt-contain_sf"/>
</dbReference>
<keyword evidence="1" id="KW-0677">Repeat</keyword>
<keyword evidence="2" id="KW-0040">ANK repeat</keyword>
<gene>
    <name evidence="5" type="ORF">MNBD_PLANCTO03-842</name>
</gene>
<keyword evidence="4" id="KW-1133">Transmembrane helix</keyword>
<feature type="transmembrane region" description="Helical" evidence="4">
    <location>
        <begin position="7"/>
        <end position="27"/>
    </location>
</feature>
<evidence type="ECO:0000256" key="3">
    <source>
        <dbReference type="SAM" id="MobiDB-lite"/>
    </source>
</evidence>
<dbReference type="Gene3D" id="1.25.40.20">
    <property type="entry name" value="Ankyrin repeat-containing domain"/>
    <property type="match status" value="1"/>
</dbReference>
<evidence type="ECO:0000256" key="4">
    <source>
        <dbReference type="SAM" id="Phobius"/>
    </source>
</evidence>
<dbReference type="PROSITE" id="PS50088">
    <property type="entry name" value="ANK_REPEAT"/>
    <property type="match status" value="1"/>
</dbReference>
<name>A0A3B1D8P4_9ZZZZ</name>
<dbReference type="SUPFAM" id="SSF48403">
    <property type="entry name" value="Ankyrin repeat"/>
    <property type="match status" value="1"/>
</dbReference>
<proteinExistence type="predicted"/>
<accession>A0A3B1D8P4</accession>
<sequence>MSAQRTNSILVFVAVLVAAAIVVYAILNRTPSPTTPEGQDQPLPAETQSTAEGPNESADAGITHIDQTTDTTHAPAETADAETAADAPPTAAEGEMSADENAVPTAPPATLIEAASRGDVEALAAMIAAEHDLDATDAGGRTALMAAAGSGHIDAVFVLLNAGADPALRDDARRAARDYALARYDEAGQTIARILGDAVGPPPVLDAGEK</sequence>
<dbReference type="Pfam" id="PF12796">
    <property type="entry name" value="Ank_2"/>
    <property type="match status" value="1"/>
</dbReference>
<dbReference type="PANTHER" id="PTHR24166">
    <property type="entry name" value="ROLLING PEBBLES, ISOFORM B"/>
    <property type="match status" value="1"/>
</dbReference>
<feature type="region of interest" description="Disordered" evidence="3">
    <location>
        <begin position="77"/>
        <end position="103"/>
    </location>
</feature>
<dbReference type="InterPro" id="IPR050889">
    <property type="entry name" value="Dendritic_Spine_Reg/Scaffold"/>
</dbReference>
<dbReference type="EMBL" id="UOGK01000101">
    <property type="protein sequence ID" value="VAX37102.1"/>
    <property type="molecule type" value="Genomic_DNA"/>
</dbReference>
<keyword evidence="4" id="KW-0812">Transmembrane</keyword>
<dbReference type="PANTHER" id="PTHR24166:SF48">
    <property type="entry name" value="PROTEIN VAPYRIN"/>
    <property type="match status" value="1"/>
</dbReference>
<reference evidence="5" key="1">
    <citation type="submission" date="2018-06" db="EMBL/GenBank/DDBJ databases">
        <authorList>
            <person name="Zhirakovskaya E."/>
        </authorList>
    </citation>
    <scope>NUCLEOTIDE SEQUENCE</scope>
</reference>
<evidence type="ECO:0000256" key="2">
    <source>
        <dbReference type="ARBA" id="ARBA00023043"/>
    </source>
</evidence>
<dbReference type="SMART" id="SM00248">
    <property type="entry name" value="ANK"/>
    <property type="match status" value="1"/>
</dbReference>
<protein>
    <submittedName>
        <fullName evidence="5">Uncharacterized protein</fullName>
    </submittedName>
</protein>